<dbReference type="PANTHER" id="PTHR12585">
    <property type="entry name" value="SCC1 / RAD21 FAMILY MEMBER"/>
    <property type="match status" value="1"/>
</dbReference>
<feature type="domain" description="Rad21/Rec8-like protein N-terminal" evidence="6">
    <location>
        <begin position="9"/>
        <end position="89"/>
    </location>
</feature>
<dbReference type="GO" id="GO:0008278">
    <property type="term" value="C:cohesin complex"/>
    <property type="evidence" value="ECO:0007669"/>
    <property type="project" value="InterPro"/>
</dbReference>
<evidence type="ECO:0000313" key="8">
    <source>
        <dbReference type="Proteomes" id="UP000054018"/>
    </source>
</evidence>
<dbReference type="SUPFAM" id="SSF46785">
    <property type="entry name" value="Winged helix' DNA-binding domain"/>
    <property type="match status" value="1"/>
</dbReference>
<evidence type="ECO:0000259" key="5">
    <source>
        <dbReference type="Pfam" id="PF04824"/>
    </source>
</evidence>
<dbReference type="GO" id="GO:1990414">
    <property type="term" value="P:replication-born double-strand break repair via sister chromatid exchange"/>
    <property type="evidence" value="ECO:0007669"/>
    <property type="project" value="TreeGrafter"/>
</dbReference>
<feature type="compositionally biased region" description="Basic residues" evidence="4">
    <location>
        <begin position="152"/>
        <end position="162"/>
    </location>
</feature>
<dbReference type="HOGENOM" id="CLU_013328_0_0_1"/>
<feature type="compositionally biased region" description="Basic and acidic residues" evidence="4">
    <location>
        <begin position="572"/>
        <end position="588"/>
    </location>
</feature>
<comment type="subcellular location">
    <subcellularLocation>
        <location evidence="1">Nucleus</location>
    </subcellularLocation>
</comment>
<dbReference type="InterPro" id="IPR036390">
    <property type="entry name" value="WH_DNA-bd_sf"/>
</dbReference>
<keyword evidence="8" id="KW-1185">Reference proteome</keyword>
<feature type="compositionally biased region" description="Basic and acidic residues" evidence="4">
    <location>
        <begin position="321"/>
        <end position="338"/>
    </location>
</feature>
<reference evidence="7 8" key="1">
    <citation type="submission" date="2014-04" db="EMBL/GenBank/DDBJ databases">
        <authorList>
            <consortium name="DOE Joint Genome Institute"/>
            <person name="Kuo A."/>
            <person name="Kohler A."/>
            <person name="Costa M.D."/>
            <person name="Nagy L.G."/>
            <person name="Floudas D."/>
            <person name="Copeland A."/>
            <person name="Barry K.W."/>
            <person name="Cichocki N."/>
            <person name="Veneault-Fourrey C."/>
            <person name="LaButti K."/>
            <person name="Lindquist E.A."/>
            <person name="Lipzen A."/>
            <person name="Lundell T."/>
            <person name="Morin E."/>
            <person name="Murat C."/>
            <person name="Sun H."/>
            <person name="Tunlid A."/>
            <person name="Henrissat B."/>
            <person name="Grigoriev I.V."/>
            <person name="Hibbett D.S."/>
            <person name="Martin F."/>
            <person name="Nordberg H.P."/>
            <person name="Cantor M.N."/>
            <person name="Hua S.X."/>
        </authorList>
    </citation>
    <scope>NUCLEOTIDE SEQUENCE [LARGE SCALE GENOMIC DNA]</scope>
    <source>
        <strain evidence="7 8">441</strain>
    </source>
</reference>
<evidence type="ECO:0000256" key="3">
    <source>
        <dbReference type="ARBA" id="ARBA00023242"/>
    </source>
</evidence>
<sequence>MAKGAGVRLAATLGSKSSFRKLPKRSVVSADITQLCDLIATPVEPLALRLSSNLLVGAARVYRVKQDIYIADLTTCFNSLKRLVEDYRSSATSETQLQMAQPSVKPSVVTLRVDPNAAFSLNLDNMVADWDEYLNFPVPDISSDDDHDPRAPKQKRTAKRRSSGIPPSSAAEAARANTHTLDESHEFLFPNTFDGSSCESAAVVPSSSQLGGFGFDDAFFGAFHGLDITEGVGDDLLKELGEEWGVSPSESKAKEKTPVLEDFGYAADMDYEMHEINVDMIAQNPLQHGDATTSRPNANDQLVGFLPAPVNAYVQSPHATTDQRDDASEAGHPKEKTCHPKGNKRQKPVFDVRTELTDAELKAIRMHYVEGQGTIRRELENKRLERECASFMNDLLWGVPDHVQAEELVEFWISQCKTRIEARTGLLSIDLNKCLLRNHGVKGKRMRTPLTEQTNVARGVPSIPTVVDVEWLDASPTAPLEANDLDIVFDYGVEMHANECLESSKLRSSEEPGQGRQASRRSSALSHLMGNDIQISGDSQRSVLFPWDNAGDNSPESKDDFRARIDHRMSVDHAEMKLTRDSSSRRESPIPSRPQSLRFGAVSPPTFSRNSEIDDEFIFDVPEDGPLAASDGSGGQSSLQKLEKHSLNFLEYARMQYRCLSSLSSCLIFDDVVPKASSTPHVAAAAMYHCLVLATKDLIALHQEEPYGPIAIQIK</sequence>
<organism evidence="7 8">
    <name type="scientific">Pisolithus microcarpus 441</name>
    <dbReference type="NCBI Taxonomy" id="765257"/>
    <lineage>
        <taxon>Eukaryota</taxon>
        <taxon>Fungi</taxon>
        <taxon>Dikarya</taxon>
        <taxon>Basidiomycota</taxon>
        <taxon>Agaricomycotina</taxon>
        <taxon>Agaricomycetes</taxon>
        <taxon>Agaricomycetidae</taxon>
        <taxon>Boletales</taxon>
        <taxon>Sclerodermatineae</taxon>
        <taxon>Pisolithaceae</taxon>
        <taxon>Pisolithus</taxon>
    </lineage>
</organism>
<dbReference type="InterPro" id="IPR006909">
    <property type="entry name" value="Rad21/Rec8_C_eu"/>
</dbReference>
<accession>A0A0C9ZH61</accession>
<protein>
    <recommendedName>
        <fullName evidence="9">Rad21/Rec8-like protein N-terminal domain-containing protein</fullName>
    </recommendedName>
</protein>
<evidence type="ECO:0000259" key="6">
    <source>
        <dbReference type="Pfam" id="PF04825"/>
    </source>
</evidence>
<comment type="similarity">
    <text evidence="2">Belongs to the rad21 family.</text>
</comment>
<feature type="domain" description="Rad21/Rec8-like protein C-terminal eukaryotic" evidence="5">
    <location>
        <begin position="681"/>
        <end position="714"/>
    </location>
</feature>
<feature type="region of interest" description="Disordered" evidence="4">
    <location>
        <begin position="317"/>
        <end position="347"/>
    </location>
</feature>
<dbReference type="OrthoDB" id="10071381at2759"/>
<evidence type="ECO:0000256" key="2">
    <source>
        <dbReference type="ARBA" id="ARBA00009870"/>
    </source>
</evidence>
<feature type="region of interest" description="Disordered" evidence="4">
    <location>
        <begin position="502"/>
        <end position="524"/>
    </location>
</feature>
<dbReference type="Pfam" id="PF04824">
    <property type="entry name" value="Rad21_Rec8"/>
    <property type="match status" value="1"/>
</dbReference>
<dbReference type="Gene3D" id="1.10.10.580">
    <property type="entry name" value="Structural maintenance of chromosome 1. Chain E"/>
    <property type="match status" value="1"/>
</dbReference>
<dbReference type="GO" id="GO:0003682">
    <property type="term" value="F:chromatin binding"/>
    <property type="evidence" value="ECO:0007669"/>
    <property type="project" value="TreeGrafter"/>
</dbReference>
<dbReference type="STRING" id="765257.A0A0C9ZH61"/>
<evidence type="ECO:0000256" key="4">
    <source>
        <dbReference type="SAM" id="MobiDB-lite"/>
    </source>
</evidence>
<dbReference type="InterPro" id="IPR006910">
    <property type="entry name" value="Rad21_Rec8_N"/>
</dbReference>
<dbReference type="PANTHER" id="PTHR12585:SF51">
    <property type="entry name" value="MEIOTIC RECOMBINATION PROTEIN REC8"/>
    <property type="match status" value="1"/>
</dbReference>
<dbReference type="GO" id="GO:0005634">
    <property type="term" value="C:nucleus"/>
    <property type="evidence" value="ECO:0007669"/>
    <property type="project" value="UniProtKB-SubCell"/>
</dbReference>
<dbReference type="InterPro" id="IPR023093">
    <property type="entry name" value="ScpA-like_C"/>
</dbReference>
<dbReference type="Proteomes" id="UP000054018">
    <property type="component" value="Unassembled WGS sequence"/>
</dbReference>
<evidence type="ECO:0008006" key="9">
    <source>
        <dbReference type="Google" id="ProtNLM"/>
    </source>
</evidence>
<gene>
    <name evidence="7" type="ORF">PISMIDRAFT_7544</name>
</gene>
<dbReference type="InterPro" id="IPR039781">
    <property type="entry name" value="Rad21/Rec8-like"/>
</dbReference>
<reference evidence="8" key="2">
    <citation type="submission" date="2015-01" db="EMBL/GenBank/DDBJ databases">
        <title>Evolutionary Origins and Diversification of the Mycorrhizal Mutualists.</title>
        <authorList>
            <consortium name="DOE Joint Genome Institute"/>
            <consortium name="Mycorrhizal Genomics Consortium"/>
            <person name="Kohler A."/>
            <person name="Kuo A."/>
            <person name="Nagy L.G."/>
            <person name="Floudas D."/>
            <person name="Copeland A."/>
            <person name="Barry K.W."/>
            <person name="Cichocki N."/>
            <person name="Veneault-Fourrey C."/>
            <person name="LaButti K."/>
            <person name="Lindquist E.A."/>
            <person name="Lipzen A."/>
            <person name="Lundell T."/>
            <person name="Morin E."/>
            <person name="Murat C."/>
            <person name="Riley R."/>
            <person name="Ohm R."/>
            <person name="Sun H."/>
            <person name="Tunlid A."/>
            <person name="Henrissat B."/>
            <person name="Grigoriev I.V."/>
            <person name="Hibbett D.S."/>
            <person name="Martin F."/>
        </authorList>
    </citation>
    <scope>NUCLEOTIDE SEQUENCE [LARGE SCALE GENOMIC DNA]</scope>
    <source>
        <strain evidence="8">441</strain>
    </source>
</reference>
<feature type="region of interest" description="Disordered" evidence="4">
    <location>
        <begin position="572"/>
        <end position="604"/>
    </location>
</feature>
<dbReference type="EMBL" id="KN833692">
    <property type="protein sequence ID" value="KIK28556.1"/>
    <property type="molecule type" value="Genomic_DNA"/>
</dbReference>
<dbReference type="AlphaFoldDB" id="A0A0C9ZH61"/>
<dbReference type="Pfam" id="PF04825">
    <property type="entry name" value="Rad21_Rec8_N"/>
    <property type="match status" value="1"/>
</dbReference>
<keyword evidence="3" id="KW-0539">Nucleus</keyword>
<evidence type="ECO:0000313" key="7">
    <source>
        <dbReference type="EMBL" id="KIK28556.1"/>
    </source>
</evidence>
<name>A0A0C9ZH61_9AGAM</name>
<proteinExistence type="inferred from homology"/>
<dbReference type="GO" id="GO:0007062">
    <property type="term" value="P:sister chromatid cohesion"/>
    <property type="evidence" value="ECO:0007669"/>
    <property type="project" value="InterPro"/>
</dbReference>
<feature type="region of interest" description="Disordered" evidence="4">
    <location>
        <begin position="141"/>
        <end position="177"/>
    </location>
</feature>
<evidence type="ECO:0000256" key="1">
    <source>
        <dbReference type="ARBA" id="ARBA00004123"/>
    </source>
</evidence>